<dbReference type="SUPFAM" id="SSF53098">
    <property type="entry name" value="Ribonuclease H-like"/>
    <property type="match status" value="1"/>
</dbReference>
<dbReference type="CDD" id="cd04657">
    <property type="entry name" value="Piwi_ago-like"/>
    <property type="match status" value="1"/>
</dbReference>
<dbReference type="InterPro" id="IPR003165">
    <property type="entry name" value="Piwi"/>
</dbReference>
<proteinExistence type="predicted"/>
<evidence type="ECO:0000313" key="3">
    <source>
        <dbReference type="EMBL" id="OCH85312.1"/>
    </source>
</evidence>
<dbReference type="AlphaFoldDB" id="A0A8E2ARD7"/>
<dbReference type="EMBL" id="KV722593">
    <property type="protein sequence ID" value="OCH85312.1"/>
    <property type="molecule type" value="Genomic_DNA"/>
</dbReference>
<dbReference type="Pfam" id="PF08699">
    <property type="entry name" value="ArgoL1"/>
    <property type="match status" value="1"/>
</dbReference>
<dbReference type="InterPro" id="IPR032474">
    <property type="entry name" value="Argonaute_N"/>
</dbReference>
<name>A0A8E2ARD7_9APHY</name>
<dbReference type="Gene3D" id="3.40.50.2300">
    <property type="match status" value="1"/>
</dbReference>
<dbReference type="InterPro" id="IPR014811">
    <property type="entry name" value="ArgoL1"/>
</dbReference>
<protein>
    <submittedName>
        <fullName evidence="3">Piwi-domain-containing protein</fullName>
    </submittedName>
</protein>
<dbReference type="Gene3D" id="2.170.260.10">
    <property type="entry name" value="paz domain"/>
    <property type="match status" value="1"/>
</dbReference>
<gene>
    <name evidence="3" type="ORF">OBBRIDRAFT_322223</name>
</gene>
<dbReference type="Pfam" id="PF02171">
    <property type="entry name" value="Piwi"/>
    <property type="match status" value="1"/>
</dbReference>
<evidence type="ECO:0000256" key="1">
    <source>
        <dbReference type="SAM" id="MobiDB-lite"/>
    </source>
</evidence>
<keyword evidence="4" id="KW-1185">Reference proteome</keyword>
<feature type="domain" description="Piwi" evidence="2">
    <location>
        <begin position="491"/>
        <end position="804"/>
    </location>
</feature>
<feature type="region of interest" description="Disordered" evidence="1">
    <location>
        <begin position="1"/>
        <end position="20"/>
    </location>
</feature>
<reference evidence="3 4" key="1">
    <citation type="submission" date="2016-07" db="EMBL/GenBank/DDBJ databases">
        <title>Draft genome of the white-rot fungus Obba rivulosa 3A-2.</title>
        <authorList>
            <consortium name="DOE Joint Genome Institute"/>
            <person name="Miettinen O."/>
            <person name="Riley R."/>
            <person name="Acob R."/>
            <person name="Barry K."/>
            <person name="Cullen D."/>
            <person name="De Vries R."/>
            <person name="Hainaut M."/>
            <person name="Hatakka A."/>
            <person name="Henrissat B."/>
            <person name="Hilden K."/>
            <person name="Kuo R."/>
            <person name="Labutti K."/>
            <person name="Lipzen A."/>
            <person name="Makela M.R."/>
            <person name="Sandor L."/>
            <person name="Spatafora J.W."/>
            <person name="Grigoriev I.V."/>
            <person name="Hibbett D.S."/>
        </authorList>
    </citation>
    <scope>NUCLEOTIDE SEQUENCE [LARGE SCALE GENOMIC DNA]</scope>
    <source>
        <strain evidence="3 4">3A-2</strain>
    </source>
</reference>
<evidence type="ECO:0000259" key="2">
    <source>
        <dbReference type="PROSITE" id="PS50822"/>
    </source>
</evidence>
<dbReference type="Pfam" id="PF02170">
    <property type="entry name" value="PAZ"/>
    <property type="match status" value="1"/>
</dbReference>
<dbReference type="Proteomes" id="UP000250043">
    <property type="component" value="Unassembled WGS sequence"/>
</dbReference>
<sequence>MTTAVYRGPARRQEPGREGAPLGVVTNTFKVLRVPRADWYHYDVFVKTDGKTPTIGRRRGHQLIYNLQLSQPQVFTSQGAYDGKKNIYFSRSIPSGVYDAVEDERGPPQAGGVKLQIKLTQVAKFSAQDVVKYAQEGKQDVINMLQIVLRQLPNIKFHTPAHQRNYRVFYMEENKSELGLGLEAWRGIFQSVRPTLAGLTINVDISTGVMYRGGDLPTLLMQRFDIRNLRHLELGKDSPLWSKIRQFLRGLLITWRPNQERRRPEVIDGIVERAGLFVFEKKGEVAPEQMTVETYYKQTHNIQLAYPRSIGVKNKKGTVVPIELCFVLPGQLLKGKLPEVGDISRKLLDFANRKPHLRLNEIKAGISPKTLSYGEANFVRESGMQIDLEPSTVGARRLPAPRIRFHGSEVETNTGSWNMARPQRMVFQPATAPHWVAISFVQQDVTPFIRLLLQCLRALGLTVSDNPTFQQATGQNAMPTLSKVAGEKPSFVLAILPESAAEIRTLVKQWGDMMQTIPTQCCRIDKCRNANNQYCNNVALKINAKLGGVNSVPQAPVMSEWLVRVPTMVVGADIGHPGPGVQNRPSVAALVGSVDQHASRYTYAARAQKPRQERIEDLAVMMTEILKDFWGRSRVYPERIIFFRDGVSEGEFDKVAQAELEQIRSAFNYLAAQEEEPHAKMKKMPTVTYIVVGKRHHIRFFPRQGDQMNTSKSGNCQPGLVVDSEMTSPIYFDYFLQSQAGLQGTSRPSHYTVLHDENSMTSDMLQALSFALCHVYASATSSVSIPTPVYYADKLCAHVGAYHFNPGVLGSALASEGATTTSNPEDSVDVALWNKALGRCKMRPKLFFL</sequence>
<dbReference type="InterPro" id="IPR003100">
    <property type="entry name" value="PAZ_dom"/>
</dbReference>
<evidence type="ECO:0000313" key="4">
    <source>
        <dbReference type="Proteomes" id="UP000250043"/>
    </source>
</evidence>
<dbReference type="Pfam" id="PF16486">
    <property type="entry name" value="ArgoN"/>
    <property type="match status" value="1"/>
</dbReference>
<dbReference type="GO" id="GO:0003723">
    <property type="term" value="F:RNA binding"/>
    <property type="evidence" value="ECO:0007669"/>
    <property type="project" value="InterPro"/>
</dbReference>
<dbReference type="InterPro" id="IPR045246">
    <property type="entry name" value="Piwi_ago-like"/>
</dbReference>
<dbReference type="SMART" id="SM01163">
    <property type="entry name" value="DUF1785"/>
    <property type="match status" value="1"/>
</dbReference>
<dbReference type="SUPFAM" id="SSF101690">
    <property type="entry name" value="PAZ domain"/>
    <property type="match status" value="1"/>
</dbReference>
<dbReference type="PANTHER" id="PTHR22891">
    <property type="entry name" value="EUKARYOTIC TRANSLATION INITIATION FACTOR 2C"/>
    <property type="match status" value="1"/>
</dbReference>
<dbReference type="InterPro" id="IPR012337">
    <property type="entry name" value="RNaseH-like_sf"/>
</dbReference>
<dbReference type="CDD" id="cd02846">
    <property type="entry name" value="PAZ_argonaute_like"/>
    <property type="match status" value="1"/>
</dbReference>
<dbReference type="SMART" id="SM00950">
    <property type="entry name" value="Piwi"/>
    <property type="match status" value="1"/>
</dbReference>
<dbReference type="InterPro" id="IPR036397">
    <property type="entry name" value="RNaseH_sf"/>
</dbReference>
<dbReference type="OrthoDB" id="10252740at2759"/>
<organism evidence="3 4">
    <name type="scientific">Obba rivulosa</name>
    <dbReference type="NCBI Taxonomy" id="1052685"/>
    <lineage>
        <taxon>Eukaryota</taxon>
        <taxon>Fungi</taxon>
        <taxon>Dikarya</taxon>
        <taxon>Basidiomycota</taxon>
        <taxon>Agaricomycotina</taxon>
        <taxon>Agaricomycetes</taxon>
        <taxon>Polyporales</taxon>
        <taxon>Gelatoporiaceae</taxon>
        <taxon>Obba</taxon>
    </lineage>
</organism>
<dbReference type="Gene3D" id="3.30.420.10">
    <property type="entry name" value="Ribonuclease H-like superfamily/Ribonuclease H"/>
    <property type="match status" value="1"/>
</dbReference>
<dbReference type="InterPro" id="IPR036085">
    <property type="entry name" value="PAZ_dom_sf"/>
</dbReference>
<accession>A0A8E2ARD7</accession>
<dbReference type="PROSITE" id="PS50822">
    <property type="entry name" value="PIWI"/>
    <property type="match status" value="1"/>
</dbReference>